<gene>
    <name evidence="2" type="ORF">QUW08_02535</name>
</gene>
<comment type="caution">
    <text evidence="2">The sequence shown here is derived from an EMBL/GenBank/DDBJ whole genome shotgun (WGS) entry which is preliminary data.</text>
</comment>
<evidence type="ECO:0000259" key="1">
    <source>
        <dbReference type="Pfam" id="PF01965"/>
    </source>
</evidence>
<dbReference type="InterPro" id="IPR006287">
    <property type="entry name" value="DJ-1"/>
</dbReference>
<accession>A0ABT7UMQ9</accession>
<dbReference type="Proteomes" id="UP001529380">
    <property type="component" value="Unassembled WGS sequence"/>
</dbReference>
<dbReference type="CDD" id="cd03135">
    <property type="entry name" value="GATase1_DJ-1"/>
    <property type="match status" value="1"/>
</dbReference>
<dbReference type="InterPro" id="IPR050325">
    <property type="entry name" value="Prot/Nucl_acid_deglycase"/>
</dbReference>
<dbReference type="RefSeq" id="WP_289599038.1">
    <property type="nucleotide sequence ID" value="NZ_JAUDCL010000003.1"/>
</dbReference>
<organism evidence="2 3">
    <name type="scientific">Allofournierella massiliensis</name>
    <dbReference type="NCBI Taxonomy" id="1650663"/>
    <lineage>
        <taxon>Bacteria</taxon>
        <taxon>Bacillati</taxon>
        <taxon>Bacillota</taxon>
        <taxon>Clostridia</taxon>
        <taxon>Eubacteriales</taxon>
        <taxon>Oscillospiraceae</taxon>
        <taxon>Allofournierella</taxon>
    </lineage>
</organism>
<proteinExistence type="predicted"/>
<dbReference type="SUPFAM" id="SSF52317">
    <property type="entry name" value="Class I glutamine amidotransferase-like"/>
    <property type="match status" value="1"/>
</dbReference>
<dbReference type="PANTHER" id="PTHR48094:SF12">
    <property type="entry name" value="PARKINSON DISEASE PROTEIN 7 HOMOLOG"/>
    <property type="match status" value="1"/>
</dbReference>
<dbReference type="PANTHER" id="PTHR48094">
    <property type="entry name" value="PROTEIN/NUCLEIC ACID DEGLYCASE DJ-1-RELATED"/>
    <property type="match status" value="1"/>
</dbReference>
<dbReference type="Gene3D" id="3.40.50.880">
    <property type="match status" value="1"/>
</dbReference>
<name>A0ABT7UMQ9_9FIRM</name>
<evidence type="ECO:0000313" key="2">
    <source>
        <dbReference type="EMBL" id="MDM8200176.1"/>
    </source>
</evidence>
<sequence length="185" mass="19246">MKRACVFMANGTEECEALLTVDILRRAGVEVVTASVNQKPEILSSHNVRMDTDAVAADIQAADFDLVMLPGGMPGTLNLKENDFVKAVCQQAAAAGKLVAAICAAPSALAAFGLLEGKKATAYPSFTDQLAGATVVKEPVVEDGDIITGWGLGASIPFSLALVRRLCGADAAEAVRQAIGYPYSF</sequence>
<dbReference type="NCBIfam" id="TIGR01383">
    <property type="entry name" value="not_thiJ"/>
    <property type="match status" value="1"/>
</dbReference>
<dbReference type="Pfam" id="PF01965">
    <property type="entry name" value="DJ-1_PfpI"/>
    <property type="match status" value="1"/>
</dbReference>
<dbReference type="InterPro" id="IPR002818">
    <property type="entry name" value="DJ-1/PfpI"/>
</dbReference>
<protein>
    <submittedName>
        <fullName evidence="2">DJ-1/PfpI family protein</fullName>
    </submittedName>
</protein>
<keyword evidence="3" id="KW-1185">Reference proteome</keyword>
<evidence type="ECO:0000313" key="3">
    <source>
        <dbReference type="Proteomes" id="UP001529380"/>
    </source>
</evidence>
<feature type="domain" description="DJ-1/PfpI" evidence="1">
    <location>
        <begin position="2"/>
        <end position="164"/>
    </location>
</feature>
<reference evidence="2 3" key="1">
    <citation type="submission" date="2023-06" db="EMBL/GenBank/DDBJ databases">
        <title>Identification and characterization of horizontal gene transfer across gut microbiota members of farm animals based on homology search.</title>
        <authorList>
            <person name="Schwarzerova J."/>
            <person name="Nykrynova M."/>
            <person name="Jureckova K."/>
            <person name="Cejkova D."/>
            <person name="Rychlik I."/>
        </authorList>
    </citation>
    <scope>NUCLEOTIDE SEQUENCE [LARGE SCALE GENOMIC DNA]</scope>
    <source>
        <strain evidence="2 3">ET340</strain>
    </source>
</reference>
<dbReference type="EMBL" id="JAUDCL010000003">
    <property type="protein sequence ID" value="MDM8200176.1"/>
    <property type="molecule type" value="Genomic_DNA"/>
</dbReference>
<dbReference type="InterPro" id="IPR029062">
    <property type="entry name" value="Class_I_gatase-like"/>
</dbReference>